<feature type="compositionally biased region" description="Polar residues" evidence="1">
    <location>
        <begin position="28"/>
        <end position="50"/>
    </location>
</feature>
<evidence type="ECO:0000313" key="3">
    <source>
        <dbReference type="Proteomes" id="UP001497482"/>
    </source>
</evidence>
<evidence type="ECO:0000313" key="2">
    <source>
        <dbReference type="EMBL" id="CAL1614838.1"/>
    </source>
</evidence>
<proteinExistence type="predicted"/>
<organism evidence="2 3">
    <name type="scientific">Knipowitschia caucasica</name>
    <name type="common">Caucasian dwarf goby</name>
    <name type="synonym">Pomatoschistus caucasicus</name>
    <dbReference type="NCBI Taxonomy" id="637954"/>
    <lineage>
        <taxon>Eukaryota</taxon>
        <taxon>Metazoa</taxon>
        <taxon>Chordata</taxon>
        <taxon>Craniata</taxon>
        <taxon>Vertebrata</taxon>
        <taxon>Euteleostomi</taxon>
        <taxon>Actinopterygii</taxon>
        <taxon>Neopterygii</taxon>
        <taxon>Teleostei</taxon>
        <taxon>Neoteleostei</taxon>
        <taxon>Acanthomorphata</taxon>
        <taxon>Gobiaria</taxon>
        <taxon>Gobiiformes</taxon>
        <taxon>Gobioidei</taxon>
        <taxon>Gobiidae</taxon>
        <taxon>Gobiinae</taxon>
        <taxon>Knipowitschia</taxon>
    </lineage>
</organism>
<name>A0AAV2MN55_KNICA</name>
<protein>
    <submittedName>
        <fullName evidence="2">Uncharacterized protein</fullName>
    </submittedName>
</protein>
<dbReference type="Proteomes" id="UP001497482">
    <property type="component" value="Chromosome 9"/>
</dbReference>
<gene>
    <name evidence="2" type="ORF">KC01_LOCUS40869</name>
</gene>
<feature type="region of interest" description="Disordered" evidence="1">
    <location>
        <begin position="22"/>
        <end position="98"/>
    </location>
</feature>
<evidence type="ECO:0000256" key="1">
    <source>
        <dbReference type="SAM" id="MobiDB-lite"/>
    </source>
</evidence>
<feature type="compositionally biased region" description="Polar residues" evidence="1">
    <location>
        <begin position="60"/>
        <end position="83"/>
    </location>
</feature>
<dbReference type="EMBL" id="OZ035831">
    <property type="protein sequence ID" value="CAL1614838.1"/>
    <property type="molecule type" value="Genomic_DNA"/>
</dbReference>
<reference evidence="2 3" key="1">
    <citation type="submission" date="2024-04" db="EMBL/GenBank/DDBJ databases">
        <authorList>
            <person name="Waldvogel A.-M."/>
            <person name="Schoenle A."/>
        </authorList>
    </citation>
    <scope>NUCLEOTIDE SEQUENCE [LARGE SCALE GENOMIC DNA]</scope>
</reference>
<keyword evidence="3" id="KW-1185">Reference proteome</keyword>
<dbReference type="AlphaFoldDB" id="A0AAV2MN55"/>
<sequence>MEQLLRSRESFETRVSELLKILADVEPPSQQQQQNHGSPGSCSQTHSSSRAPVDSGPQEPDQSSPNAAVTHQNLSLRSPSESETGAEMGPLCYGPGRTGKVWEKGPTTVWFFEDLVDLQRKLYLGAPRKCHVLCRPTRTREKTETRKSHIQ</sequence>
<accession>A0AAV2MN55</accession>